<dbReference type="Proteomes" id="UP000465810">
    <property type="component" value="Unassembled WGS sequence"/>
</dbReference>
<evidence type="ECO:0000313" key="2">
    <source>
        <dbReference type="Proteomes" id="UP000465810"/>
    </source>
</evidence>
<dbReference type="EMBL" id="WVTD01000032">
    <property type="protein sequence ID" value="MYM00199.1"/>
    <property type="molecule type" value="Genomic_DNA"/>
</dbReference>
<comment type="caution">
    <text evidence="1">The sequence shown here is derived from an EMBL/GenBank/DDBJ whole genome shotgun (WGS) entry which is preliminary data.</text>
</comment>
<dbReference type="AlphaFoldDB" id="A0A7X4GK77"/>
<evidence type="ECO:0000313" key="1">
    <source>
        <dbReference type="EMBL" id="MYM00199.1"/>
    </source>
</evidence>
<name>A0A7X4GK77_9SPHN</name>
<accession>A0A7X4GK77</accession>
<organism evidence="1 2">
    <name type="scientific">Novosphingobium silvae</name>
    <dbReference type="NCBI Taxonomy" id="2692619"/>
    <lineage>
        <taxon>Bacteria</taxon>
        <taxon>Pseudomonadati</taxon>
        <taxon>Pseudomonadota</taxon>
        <taxon>Alphaproteobacteria</taxon>
        <taxon>Sphingomonadales</taxon>
        <taxon>Sphingomonadaceae</taxon>
        <taxon>Novosphingobium</taxon>
    </lineage>
</organism>
<reference evidence="1 2" key="1">
    <citation type="submission" date="2019-12" db="EMBL/GenBank/DDBJ databases">
        <authorList>
            <person name="Feng G."/>
            <person name="Zhu H."/>
        </authorList>
    </citation>
    <scope>NUCLEOTIDE SEQUENCE [LARGE SCALE GENOMIC DNA]</scope>
    <source>
        <strain evidence="1 2">FGD1</strain>
    </source>
</reference>
<keyword evidence="2" id="KW-1185">Reference proteome</keyword>
<proteinExistence type="predicted"/>
<sequence length="81" mass="8780">MDSSSLPADVAAELDDAVQALLSAGMGQVGRVRDAAVLEFKFEKGGKVTRARFDETAAPKELDRVLRILRPLLKPIPFQAD</sequence>
<gene>
    <name evidence="1" type="ORF">GR702_20820</name>
</gene>
<protein>
    <submittedName>
        <fullName evidence="1">Uncharacterized protein</fullName>
    </submittedName>
</protein>